<feature type="repeat" description="TPR" evidence="1">
    <location>
        <begin position="80"/>
        <end position="113"/>
    </location>
</feature>
<dbReference type="SMART" id="SM00028">
    <property type="entry name" value="TPR"/>
    <property type="match status" value="9"/>
</dbReference>
<keyword evidence="2" id="KW-0175">Coiled coil</keyword>
<evidence type="ECO:0000313" key="7">
    <source>
        <dbReference type="Proteomes" id="UP000248857"/>
    </source>
</evidence>
<keyword evidence="4" id="KW-0732">Signal</keyword>
<dbReference type="PROSITE" id="PS50005">
    <property type="entry name" value="TPR"/>
    <property type="match status" value="3"/>
</dbReference>
<keyword evidence="7" id="KW-1185">Reference proteome</keyword>
<feature type="repeat" description="TPR" evidence="1">
    <location>
        <begin position="200"/>
        <end position="233"/>
    </location>
</feature>
<feature type="signal peptide" evidence="4">
    <location>
        <begin position="1"/>
        <end position="24"/>
    </location>
</feature>
<feature type="repeat" description="TPR" evidence="1">
    <location>
        <begin position="160"/>
        <end position="193"/>
    </location>
</feature>
<dbReference type="PANTHER" id="PTHR10098:SF108">
    <property type="entry name" value="TETRATRICOPEPTIDE REPEAT PROTEIN 28"/>
    <property type="match status" value="1"/>
</dbReference>
<dbReference type="EMBL" id="PQWO01000030">
    <property type="protein sequence ID" value="PZD70695.1"/>
    <property type="molecule type" value="Genomic_DNA"/>
</dbReference>
<comment type="caution">
    <text evidence="6">The sequence shown here is derived from an EMBL/GenBank/DDBJ whole genome shotgun (WGS) entry which is preliminary data.</text>
</comment>
<dbReference type="InterPro" id="IPR019734">
    <property type="entry name" value="TPR_rpt"/>
</dbReference>
<dbReference type="InterPro" id="IPR011990">
    <property type="entry name" value="TPR-like_helical_dom_sf"/>
</dbReference>
<proteinExistence type="predicted"/>
<evidence type="ECO:0000256" key="3">
    <source>
        <dbReference type="SAM" id="MobiDB-lite"/>
    </source>
</evidence>
<dbReference type="PANTHER" id="PTHR10098">
    <property type="entry name" value="RAPSYN-RELATED"/>
    <property type="match status" value="1"/>
</dbReference>
<accession>A0A2W1JGD4</accession>
<feature type="coiled-coil region" evidence="2">
    <location>
        <begin position="498"/>
        <end position="525"/>
    </location>
</feature>
<dbReference type="OrthoDB" id="446317at2"/>
<reference evidence="6 7" key="1">
    <citation type="journal article" date="2018" name="Sci. Rep.">
        <title>A novel species of the marine cyanobacterium Acaryochloris with a unique pigment content and lifestyle.</title>
        <authorList>
            <person name="Partensky F."/>
            <person name="Six C."/>
            <person name="Ratin M."/>
            <person name="Garczarek L."/>
            <person name="Vaulot D."/>
            <person name="Probert I."/>
            <person name="Calteau A."/>
            <person name="Gourvil P."/>
            <person name="Marie D."/>
            <person name="Grebert T."/>
            <person name="Bouchier C."/>
            <person name="Le Panse S."/>
            <person name="Gachenot M."/>
            <person name="Rodriguez F."/>
            <person name="Garrido J.L."/>
        </authorList>
    </citation>
    <scope>NUCLEOTIDE SEQUENCE [LARGE SCALE GENOMIC DNA]</scope>
    <source>
        <strain evidence="6 7">RCC1774</strain>
    </source>
</reference>
<feature type="domain" description="CHAT" evidence="5">
    <location>
        <begin position="607"/>
        <end position="919"/>
    </location>
</feature>
<keyword evidence="1" id="KW-0802">TPR repeat</keyword>
<dbReference type="Proteomes" id="UP000248857">
    <property type="component" value="Unassembled WGS sequence"/>
</dbReference>
<sequence>MACIAGNLVAAFAVVLLNPCINLANPSVLSTQQVVASTPEMKQYQAGLDLYKEGKYPEALAVFREIQAFYVQNNNLKGQREILINIGRVHEKLGRASKALQAFNAALDITQKLEAPVQAGSILIKMAGVYELLGEYDRSFATYDRALQIYRKHNSRRGEAAALTGKGLISLRQGKYTKALDLYQQALQVRRLEGDRYGEAITLSGIGVSYLQLGQPQKALDVHQQALRLRKQSKDIRGQAISRRYIGQTYAAFSRNRKALKQYQKALDIFRNANDFNGQERTLIRMAGLYNKTGQHQEALDLLYEARSIAKKISDRKGEGLAHSEIGKTQDRLQQYSEALKSHRYALALRQQIGDRAGEVETLSDIASLLEQQQQPETAVVFYKEAVNQIEDIRKELTTLSISEQEAYADTVAHVYRSLADLLLSQDRILEAQQVLELLKVQELRNFTRESRTNIESQGIATYESEAMVVETHDSLIRFGTDVKQCEEAQCPLLSQKLDQLEQINADFEKTVQELEAEIRSRRAQDFKFFDPNKLVRKAESIFAAQPNTVIVYPLVLEDKLWILWASAGGITRSIEVPGVGRSELGQAVLEFRQLLQDPNSDIVRLQATSKTLYDWLLPVELAKELKANQIENLIFSLDNVTRYIPTDALFSGERYLIEDYNLSTIISAELTDTTSQLPATVDQTRILALGLSNPVSGFNSLPNVPDELDAIVRDASKPNDAIGIYPGREMLNEQFTRKSMRDNLGGHQVLHIATHGEFIPGNRAQSSYVLLGDGDKLPISEVEKLRGLGQIHLVVLSACQTALGDSGQDGTEINGLSYYFLNGGAKAVIASLWNVNDRSTRLLMERFYSQLAQSTPQERITKAQAMRLTKLDLIYDRTGQSQPRNDRGRIDIQGKPDSGQSNDFSHPYYWAPFTIIGNAL</sequence>
<dbReference type="Pfam" id="PF12770">
    <property type="entry name" value="CHAT"/>
    <property type="match status" value="1"/>
</dbReference>
<dbReference type="Pfam" id="PF13424">
    <property type="entry name" value="TPR_12"/>
    <property type="match status" value="3"/>
</dbReference>
<evidence type="ECO:0000259" key="5">
    <source>
        <dbReference type="Pfam" id="PF12770"/>
    </source>
</evidence>
<organism evidence="6 7">
    <name type="scientific">Acaryochloris thomasi RCC1774</name>
    <dbReference type="NCBI Taxonomy" id="1764569"/>
    <lineage>
        <taxon>Bacteria</taxon>
        <taxon>Bacillati</taxon>
        <taxon>Cyanobacteriota</taxon>
        <taxon>Cyanophyceae</taxon>
        <taxon>Acaryochloridales</taxon>
        <taxon>Acaryochloridaceae</taxon>
        <taxon>Acaryochloris</taxon>
        <taxon>Acaryochloris thomasi</taxon>
    </lineage>
</organism>
<evidence type="ECO:0000313" key="6">
    <source>
        <dbReference type="EMBL" id="PZD70695.1"/>
    </source>
</evidence>
<dbReference type="SUPFAM" id="SSF48452">
    <property type="entry name" value="TPR-like"/>
    <property type="match status" value="3"/>
</dbReference>
<evidence type="ECO:0000256" key="4">
    <source>
        <dbReference type="SAM" id="SignalP"/>
    </source>
</evidence>
<name>A0A2W1JGD4_9CYAN</name>
<evidence type="ECO:0000256" key="1">
    <source>
        <dbReference type="PROSITE-ProRule" id="PRU00339"/>
    </source>
</evidence>
<feature type="compositionally biased region" description="Basic and acidic residues" evidence="3">
    <location>
        <begin position="885"/>
        <end position="895"/>
    </location>
</feature>
<dbReference type="InterPro" id="IPR024983">
    <property type="entry name" value="CHAT_dom"/>
</dbReference>
<dbReference type="RefSeq" id="WP_158535202.1">
    <property type="nucleotide sequence ID" value="NZ_CAWNWM010000030.1"/>
</dbReference>
<feature type="chain" id="PRO_5016173461" evidence="4">
    <location>
        <begin position="25"/>
        <end position="921"/>
    </location>
</feature>
<dbReference type="AlphaFoldDB" id="A0A2W1JGD4"/>
<protein>
    <submittedName>
        <fullName evidence="6">Photosystem I assembly protein Ycf3</fullName>
    </submittedName>
</protein>
<gene>
    <name evidence="6" type="primary">ycf3_17</name>
    <name evidence="6" type="ORF">C1752_10210</name>
</gene>
<evidence type="ECO:0000256" key="2">
    <source>
        <dbReference type="SAM" id="Coils"/>
    </source>
</evidence>
<dbReference type="Gene3D" id="1.25.40.10">
    <property type="entry name" value="Tetratricopeptide repeat domain"/>
    <property type="match status" value="2"/>
</dbReference>
<feature type="region of interest" description="Disordered" evidence="3">
    <location>
        <begin position="879"/>
        <end position="904"/>
    </location>
</feature>